<organism evidence="1 2">
    <name type="scientific">Gymnopus androsaceus JB14</name>
    <dbReference type="NCBI Taxonomy" id="1447944"/>
    <lineage>
        <taxon>Eukaryota</taxon>
        <taxon>Fungi</taxon>
        <taxon>Dikarya</taxon>
        <taxon>Basidiomycota</taxon>
        <taxon>Agaricomycotina</taxon>
        <taxon>Agaricomycetes</taxon>
        <taxon>Agaricomycetidae</taxon>
        <taxon>Agaricales</taxon>
        <taxon>Marasmiineae</taxon>
        <taxon>Omphalotaceae</taxon>
        <taxon>Gymnopus</taxon>
    </lineage>
</organism>
<sequence>MIVPNELVDCILENLYFDRDTLFNCALVGRAWIRSSQRGIFREIVLGLPSQNEPSTEKLTDAYLKATRRLESLDALFCKKPYLASFVRSLELRWFQHRKLDAPQRAPPEVVYTVTASLVRRLSGLNSLSFLSVNWESLPPFLKVALTDLCLARSEITRFSAVDFFVGTCADLASLLVRMKDLKMLHITMSCTYAYDCKNLCSELEASHPPQSIQLDELRIGNHCHFVDWFSRDSCPFGFHNLKSLGIPSNLDNMISQYFGTSLKELTLYDYPFNPASRISQLRCISRAPNLRSLSLGPIPQGQRSWNDHPVQWIDTLLKPLLSLEGNLSPLQHLTISLYLENTLDSHYFNKWSALDTLLGKPEFASLETVEFKLAPAPKYPSVPDGASKLLGGNLPFLERSGKLHIVDAQIGLGSFQTDVFLLS</sequence>
<protein>
    <recommendedName>
        <fullName evidence="3">F-box domain-containing protein</fullName>
    </recommendedName>
</protein>
<proteinExistence type="predicted"/>
<reference evidence="1" key="1">
    <citation type="journal article" date="2019" name="Environ. Microbiol.">
        <title>Fungal ecological strategies reflected in gene transcription - a case study of two litter decomposers.</title>
        <authorList>
            <person name="Barbi F."/>
            <person name="Kohler A."/>
            <person name="Barry K."/>
            <person name="Baskaran P."/>
            <person name="Daum C."/>
            <person name="Fauchery L."/>
            <person name="Ihrmark K."/>
            <person name="Kuo A."/>
            <person name="LaButti K."/>
            <person name="Lipzen A."/>
            <person name="Morin E."/>
            <person name="Grigoriev I.V."/>
            <person name="Henrissat B."/>
            <person name="Lindahl B."/>
            <person name="Martin F."/>
        </authorList>
    </citation>
    <scope>NUCLEOTIDE SEQUENCE</scope>
    <source>
        <strain evidence="1">JB14</strain>
    </source>
</reference>
<dbReference type="Gene3D" id="3.80.10.10">
    <property type="entry name" value="Ribonuclease Inhibitor"/>
    <property type="match status" value="1"/>
</dbReference>
<dbReference type="SUPFAM" id="SSF52047">
    <property type="entry name" value="RNI-like"/>
    <property type="match status" value="1"/>
</dbReference>
<name>A0A6A4HQZ2_9AGAR</name>
<evidence type="ECO:0000313" key="1">
    <source>
        <dbReference type="EMBL" id="KAE9400859.1"/>
    </source>
</evidence>
<dbReference type="Proteomes" id="UP000799118">
    <property type="component" value="Unassembled WGS sequence"/>
</dbReference>
<gene>
    <name evidence="1" type="ORF">BT96DRAFT_992584</name>
</gene>
<evidence type="ECO:0000313" key="2">
    <source>
        <dbReference type="Proteomes" id="UP000799118"/>
    </source>
</evidence>
<keyword evidence="2" id="KW-1185">Reference proteome</keyword>
<dbReference type="AlphaFoldDB" id="A0A6A4HQZ2"/>
<evidence type="ECO:0008006" key="3">
    <source>
        <dbReference type="Google" id="ProtNLM"/>
    </source>
</evidence>
<accession>A0A6A4HQZ2</accession>
<dbReference type="InterPro" id="IPR032675">
    <property type="entry name" value="LRR_dom_sf"/>
</dbReference>
<dbReference type="EMBL" id="ML769452">
    <property type="protein sequence ID" value="KAE9400859.1"/>
    <property type="molecule type" value="Genomic_DNA"/>
</dbReference>